<keyword evidence="1" id="KW-0547">Nucleotide-binding</keyword>
<sequence>MQGEEQASIQDGKVILNPDRLKALRKQLGLSQDALAELCMKHRLCVSIASIKRAETGKPVLYRTASHLARVYARELEELVQAPAERAGAAPEQQDGEEQEQRNVLELQLLLAEPAPAELAGQMADIIAQYGGQQQGPGLAVFGLPRAYGSDAVRCLQCGLALANLLRGRATALVVRNRQWPAEDSAAALQDHLLALLPACAAAQGIPFVFAEHNLARQVGEHFVFEPTVYADGLLHLTHERQGLQVAQYPLIGRHVEVQQFKATLETTLAYQCGHILYLRGVAGIGKSRLVQEFTDIAVQNLIDCHTAVVLDFGVRDDATPLAQFVRSLLGLPPEATTERQLARHLQQARLPEELAMYFRAILGMPQPAPAAAVYGAMAHETRERRQVEAIRELILRRAVERPLLLVLEDVHWSSPELTATLAALLPDVQEAPIIWLLSSRFEQDPFEQALRPYLHGMPVTMLDLASLRNAEAMAMARHAGDSDPDFHARCVARAQGNPLFLTQLLLADRGQALPGSLSNLVQTKLDQLPPQQRRALRVASAIGQYFSLSFLRDVLQQPGHDLLDCVRQYIVRPIERDNYAFVHDLVMQGIYESIPPGQRAEIHVALAQRYGNVDPQLRARHLDKARHRDAPAALLDVAAACIAGYQYHAALDLIETCQRVDYAPRDEYRLQLLAGQCHAKMGHTAQARDAFAAALGLAEGQAQRVPAVIGLATALNVLEDLRTEEALLDQAIGEAAAAGSDEGLGELYYLKGNIYFPRGDFAMSRQLHEQAQHHARSKETQARALSGIGDSYYAQGRMVTAQQVFRDCLALCEAHGLADIEASNRFMLGTTRIYLNQTLDAMADALASAELGSKVGNRRAEIVSRLTAGWTLLSTGQAFDARAQVEQGLDLARKIGASRFEPFLNESMVRVLLLEGKHDEAHALALQAWDSVERLKLYKFIGPWVLSTLALVEPDEQTSASMLARGQELLEQGCVAHNLYRFHVSAMENRLLHRQAAQARQLADRFEQLVAQEPCAWASHHIALARSSAAWLEQPTPAHQAGMLDLMRDGRVAGLAWVMPLWRQRLAQDLPLD</sequence>
<dbReference type="InterPro" id="IPR041664">
    <property type="entry name" value="AAA_16"/>
</dbReference>
<keyword evidence="2" id="KW-0067">ATP-binding</keyword>
<accession>A0A4Y9SSW0</accession>
<dbReference type="SUPFAM" id="SSF52540">
    <property type="entry name" value="P-loop containing nucleoside triphosphate hydrolases"/>
    <property type="match status" value="1"/>
</dbReference>
<name>A0A4Y9SSW0_9BURK</name>
<dbReference type="GO" id="GO:0004016">
    <property type="term" value="F:adenylate cyclase activity"/>
    <property type="evidence" value="ECO:0007669"/>
    <property type="project" value="TreeGrafter"/>
</dbReference>
<keyword evidence="5" id="KW-1185">Reference proteome</keyword>
<organism evidence="4 5">
    <name type="scientific">Massilia horti</name>
    <dbReference type="NCBI Taxonomy" id="2562153"/>
    <lineage>
        <taxon>Bacteria</taxon>
        <taxon>Pseudomonadati</taxon>
        <taxon>Pseudomonadota</taxon>
        <taxon>Betaproteobacteria</taxon>
        <taxon>Burkholderiales</taxon>
        <taxon>Oxalobacteraceae</taxon>
        <taxon>Telluria group</taxon>
        <taxon>Massilia</taxon>
    </lineage>
</organism>
<dbReference type="SUPFAM" id="SSF48452">
    <property type="entry name" value="TPR-like"/>
    <property type="match status" value="2"/>
</dbReference>
<evidence type="ECO:0000313" key="5">
    <source>
        <dbReference type="Proteomes" id="UP000297258"/>
    </source>
</evidence>
<dbReference type="AlphaFoldDB" id="A0A4Y9SSW0"/>
<protein>
    <recommendedName>
        <fullName evidence="3">HTH cro/C1-type domain-containing protein</fullName>
    </recommendedName>
</protein>
<dbReference type="InterPro" id="IPR011990">
    <property type="entry name" value="TPR-like_helical_dom_sf"/>
</dbReference>
<evidence type="ECO:0000256" key="1">
    <source>
        <dbReference type="ARBA" id="ARBA00022741"/>
    </source>
</evidence>
<gene>
    <name evidence="4" type="ORF">E4O92_23005</name>
</gene>
<evidence type="ECO:0000259" key="3">
    <source>
        <dbReference type="PROSITE" id="PS50943"/>
    </source>
</evidence>
<reference evidence="4 5" key="1">
    <citation type="submission" date="2019-03" db="EMBL/GenBank/DDBJ databases">
        <title>Draft genome of Massilia hortus sp. nov., a novel bacterial species of the Oxalobacteraceae family.</title>
        <authorList>
            <person name="Peta V."/>
            <person name="Raths R."/>
            <person name="Bucking H."/>
        </authorList>
    </citation>
    <scope>NUCLEOTIDE SEQUENCE [LARGE SCALE GENOMIC DNA]</scope>
    <source>
        <strain evidence="4 5">ONC3</strain>
    </source>
</reference>
<comment type="caution">
    <text evidence="4">The sequence shown here is derived from an EMBL/GenBank/DDBJ whole genome shotgun (WGS) entry which is preliminary data.</text>
</comment>
<dbReference type="PANTHER" id="PTHR16305">
    <property type="entry name" value="TESTICULAR SOLUBLE ADENYLYL CYCLASE"/>
    <property type="match status" value="1"/>
</dbReference>
<proteinExistence type="predicted"/>
<dbReference type="SMART" id="SM00530">
    <property type="entry name" value="HTH_XRE"/>
    <property type="match status" value="1"/>
</dbReference>
<dbReference type="EMBL" id="SPUM01000146">
    <property type="protein sequence ID" value="TFW27733.1"/>
    <property type="molecule type" value="Genomic_DNA"/>
</dbReference>
<dbReference type="Proteomes" id="UP000297258">
    <property type="component" value="Unassembled WGS sequence"/>
</dbReference>
<evidence type="ECO:0000313" key="4">
    <source>
        <dbReference type="EMBL" id="TFW27733.1"/>
    </source>
</evidence>
<dbReference type="Gene3D" id="1.10.260.40">
    <property type="entry name" value="lambda repressor-like DNA-binding domains"/>
    <property type="match status" value="1"/>
</dbReference>
<dbReference type="InterPro" id="IPR010982">
    <property type="entry name" value="Lambda_DNA-bd_dom_sf"/>
</dbReference>
<dbReference type="Gene3D" id="1.25.40.10">
    <property type="entry name" value="Tetratricopeptide repeat domain"/>
    <property type="match status" value="2"/>
</dbReference>
<dbReference type="InterPro" id="IPR027417">
    <property type="entry name" value="P-loop_NTPase"/>
</dbReference>
<dbReference type="SMART" id="SM00028">
    <property type="entry name" value="TPR"/>
    <property type="match status" value="3"/>
</dbReference>
<dbReference type="OrthoDB" id="51325at2"/>
<evidence type="ECO:0000256" key="2">
    <source>
        <dbReference type="ARBA" id="ARBA00022840"/>
    </source>
</evidence>
<dbReference type="InterPro" id="IPR001387">
    <property type="entry name" value="Cro/C1-type_HTH"/>
</dbReference>
<dbReference type="RefSeq" id="WP_135191972.1">
    <property type="nucleotide sequence ID" value="NZ_SPUM01000146.1"/>
</dbReference>
<dbReference type="GO" id="GO:0003677">
    <property type="term" value="F:DNA binding"/>
    <property type="evidence" value="ECO:0007669"/>
    <property type="project" value="InterPro"/>
</dbReference>
<dbReference type="Pfam" id="PF13191">
    <property type="entry name" value="AAA_16"/>
    <property type="match status" value="1"/>
</dbReference>
<dbReference type="GO" id="GO:0005737">
    <property type="term" value="C:cytoplasm"/>
    <property type="evidence" value="ECO:0007669"/>
    <property type="project" value="TreeGrafter"/>
</dbReference>
<dbReference type="GO" id="GO:0005524">
    <property type="term" value="F:ATP binding"/>
    <property type="evidence" value="ECO:0007669"/>
    <property type="project" value="UniProtKB-KW"/>
</dbReference>
<dbReference type="PROSITE" id="PS50943">
    <property type="entry name" value="HTH_CROC1"/>
    <property type="match status" value="1"/>
</dbReference>
<dbReference type="InterPro" id="IPR019734">
    <property type="entry name" value="TPR_rpt"/>
</dbReference>
<dbReference type="CDD" id="cd00093">
    <property type="entry name" value="HTH_XRE"/>
    <property type="match status" value="1"/>
</dbReference>
<dbReference type="PANTHER" id="PTHR16305:SF28">
    <property type="entry name" value="GUANYLATE CYCLASE DOMAIN-CONTAINING PROTEIN"/>
    <property type="match status" value="1"/>
</dbReference>
<feature type="domain" description="HTH cro/C1-type" evidence="3">
    <location>
        <begin position="21"/>
        <end position="79"/>
    </location>
</feature>